<comment type="caution">
    <text evidence="2">The sequence shown here is derived from an EMBL/GenBank/DDBJ whole genome shotgun (WGS) entry which is preliminary data.</text>
</comment>
<evidence type="ECO:0000313" key="2">
    <source>
        <dbReference type="EMBL" id="KUN61241.1"/>
    </source>
</evidence>
<accession>A0A117QYH3</accession>
<feature type="region of interest" description="Disordered" evidence="1">
    <location>
        <begin position="62"/>
        <end position="93"/>
    </location>
</feature>
<evidence type="ECO:0000313" key="3">
    <source>
        <dbReference type="Proteomes" id="UP000053669"/>
    </source>
</evidence>
<feature type="compositionally biased region" description="Basic and acidic residues" evidence="1">
    <location>
        <begin position="74"/>
        <end position="84"/>
    </location>
</feature>
<reference evidence="2 3" key="1">
    <citation type="submission" date="2015-10" db="EMBL/GenBank/DDBJ databases">
        <title>Draft genome sequence of Streptomyces canus DSM 40017, type strain for the species Streptomyces canus.</title>
        <authorList>
            <person name="Ruckert C."/>
            <person name="Winkler A."/>
            <person name="Kalinowski J."/>
            <person name="Kampfer P."/>
            <person name="Glaeser S."/>
        </authorList>
    </citation>
    <scope>NUCLEOTIDE SEQUENCE [LARGE SCALE GENOMIC DNA]</scope>
    <source>
        <strain evidence="2 3">DSM 40017</strain>
    </source>
</reference>
<dbReference type="AlphaFoldDB" id="A0A117QYH3"/>
<dbReference type="InterPro" id="IPR046156">
    <property type="entry name" value="DUF6158"/>
</dbReference>
<proteinExistence type="predicted"/>
<dbReference type="GeneID" id="89555538"/>
<protein>
    <submittedName>
        <fullName evidence="2">Uncharacterized protein</fullName>
    </submittedName>
</protein>
<dbReference type="Pfam" id="PF19655">
    <property type="entry name" value="DUF6158"/>
    <property type="match status" value="1"/>
</dbReference>
<name>A0A117QYH3_9ACTN</name>
<evidence type="ECO:0000256" key="1">
    <source>
        <dbReference type="SAM" id="MobiDB-lite"/>
    </source>
</evidence>
<dbReference type="EMBL" id="LMWU01000041">
    <property type="protein sequence ID" value="KUN61241.1"/>
    <property type="molecule type" value="Genomic_DNA"/>
</dbReference>
<gene>
    <name evidence="2" type="ORF">AQJ46_35840</name>
</gene>
<feature type="region of interest" description="Disordered" evidence="1">
    <location>
        <begin position="1"/>
        <end position="21"/>
    </location>
</feature>
<sequence>MNEHDERGTTMIGVDPSRLDDQQLMKELETIHRTRHETLLHGSNDALSTHNERMARLEGEYLRRNPRRTVAAGRTREGARDRGPGESATPALD</sequence>
<organism evidence="2 3">
    <name type="scientific">Streptomyces canus</name>
    <dbReference type="NCBI Taxonomy" id="58343"/>
    <lineage>
        <taxon>Bacteria</taxon>
        <taxon>Bacillati</taxon>
        <taxon>Actinomycetota</taxon>
        <taxon>Actinomycetes</taxon>
        <taxon>Kitasatosporales</taxon>
        <taxon>Streptomycetaceae</taxon>
        <taxon>Streptomyces</taxon>
        <taxon>Streptomyces aurantiacus group</taxon>
    </lineage>
</organism>
<dbReference type="Proteomes" id="UP000053669">
    <property type="component" value="Unassembled WGS sequence"/>
</dbReference>
<dbReference type="STRING" id="58343.AQJ46_35840"/>
<dbReference type="RefSeq" id="WP_059209535.1">
    <property type="nucleotide sequence ID" value="NZ_CP107733.1"/>
</dbReference>